<evidence type="ECO:0000256" key="2">
    <source>
        <dbReference type="SAM" id="Phobius"/>
    </source>
</evidence>
<evidence type="ECO:0000256" key="1">
    <source>
        <dbReference type="SAM" id="MobiDB-lite"/>
    </source>
</evidence>
<dbReference type="EMBL" id="CAMXCT010003056">
    <property type="protein sequence ID" value="CAI4002161.1"/>
    <property type="molecule type" value="Genomic_DNA"/>
</dbReference>
<dbReference type="OrthoDB" id="6780107at2759"/>
<dbReference type="EMBL" id="CAMXCT020003056">
    <property type="protein sequence ID" value="CAL1155536.1"/>
    <property type="molecule type" value="Genomic_DNA"/>
</dbReference>
<evidence type="ECO:0000313" key="4">
    <source>
        <dbReference type="EMBL" id="CAL1155536.1"/>
    </source>
</evidence>
<gene>
    <name evidence="3" type="ORF">C1SCF055_LOCUS28132</name>
</gene>
<comment type="caution">
    <text evidence="3">The sequence shown here is derived from an EMBL/GenBank/DDBJ whole genome shotgun (WGS) entry which is preliminary data.</text>
</comment>
<feature type="region of interest" description="Disordered" evidence="1">
    <location>
        <begin position="153"/>
        <end position="213"/>
    </location>
</feature>
<keyword evidence="2" id="KW-1133">Transmembrane helix</keyword>
<dbReference type="EMBL" id="CAMXCT030003056">
    <property type="protein sequence ID" value="CAL4789473.1"/>
    <property type="molecule type" value="Genomic_DNA"/>
</dbReference>
<evidence type="ECO:0000313" key="6">
    <source>
        <dbReference type="Proteomes" id="UP001152797"/>
    </source>
</evidence>
<reference evidence="3" key="1">
    <citation type="submission" date="2022-10" db="EMBL/GenBank/DDBJ databases">
        <authorList>
            <person name="Chen Y."/>
            <person name="Dougan E. K."/>
            <person name="Chan C."/>
            <person name="Rhodes N."/>
            <person name="Thang M."/>
        </authorList>
    </citation>
    <scope>NUCLEOTIDE SEQUENCE</scope>
</reference>
<name>A0A9P1D549_9DINO</name>
<protein>
    <submittedName>
        <fullName evidence="5">Retrovirus-related Pol polyprotein from transposon TNT 1-94</fullName>
    </submittedName>
</protein>
<keyword evidence="6" id="KW-1185">Reference proteome</keyword>
<feature type="transmembrane region" description="Helical" evidence="2">
    <location>
        <begin position="568"/>
        <end position="591"/>
    </location>
</feature>
<reference evidence="4" key="2">
    <citation type="submission" date="2024-04" db="EMBL/GenBank/DDBJ databases">
        <authorList>
            <person name="Chen Y."/>
            <person name="Shah S."/>
            <person name="Dougan E. K."/>
            <person name="Thang M."/>
            <person name="Chan C."/>
        </authorList>
    </citation>
    <scope>NUCLEOTIDE SEQUENCE [LARGE SCALE GENOMIC DNA]</scope>
</reference>
<keyword evidence="2" id="KW-0812">Transmembrane</keyword>
<keyword evidence="2" id="KW-0472">Membrane</keyword>
<evidence type="ECO:0000313" key="5">
    <source>
        <dbReference type="EMBL" id="CAL4789473.1"/>
    </source>
</evidence>
<evidence type="ECO:0000313" key="3">
    <source>
        <dbReference type="EMBL" id="CAI4002161.1"/>
    </source>
</evidence>
<dbReference type="Proteomes" id="UP001152797">
    <property type="component" value="Unassembled WGS sequence"/>
</dbReference>
<feature type="compositionally biased region" description="Basic and acidic residues" evidence="1">
    <location>
        <begin position="184"/>
        <end position="212"/>
    </location>
</feature>
<dbReference type="AlphaFoldDB" id="A0A9P1D549"/>
<organism evidence="3">
    <name type="scientific">Cladocopium goreaui</name>
    <dbReference type="NCBI Taxonomy" id="2562237"/>
    <lineage>
        <taxon>Eukaryota</taxon>
        <taxon>Sar</taxon>
        <taxon>Alveolata</taxon>
        <taxon>Dinophyceae</taxon>
        <taxon>Suessiales</taxon>
        <taxon>Symbiodiniaceae</taxon>
        <taxon>Cladocopium</taxon>
    </lineage>
</organism>
<sequence length="834" mass="94658">MSSYELVTGKSYKGSTCVFGGPLFGYSKSNNKGSARWSRMLFVGKVDPQDSFILYNGSNLVLVKSVRRIQTDWRGHLRVVPTKGCRDAISASFKQPQGSIEPSAFYDADGAAVIEKAREEKQEELENQQMSLFDRPGIAVEEELVQVQLVEDGTGEEVPNPSLRLDAPTTPLHLLEAPSTPTSPRRDSTVRVHENETEEEQSQKRPKVESAKKARLSMLTEERNTMVRVVKFAEEEYCTMDSYDDDPQMDDHVDYEDPWNGEDQLSGDSMPEALWSDVDPSVHPPAPPAWVDRLADSVELQRLCNMGVLMKEEDYKEPVHSKLTTRFVYDWRLKDYKGPNNDQPAVKKWLRRSRCVAREYVFLERREDTFAPASSTHVLNFLPLLWLQKTADSQAVEGTETNRICLDKGKVPEASYQFLRAFLDKTFNVEWCPEQPCLCRGVEFCLLTHVDDIMYAGSRKFWHEVFLPAFQKAFTVSYSELGDVGSEINFLKRRIRRLPGGLALIPGTNIDALVQKVEAKLGHVRLQSMPGDASLQREDTTKELSSGDASAMGQPVCLADSSPSTEKWWFKVGVMLLVFILIAFAIGCFVVRRYVKKLLHDLYHLSVQVAEADATIGEYMVAVPQLRSEINGLRLQLDDVSQRCAMLTTQFAQQETDMETLSDRQDGLHFGLVEVGGYVRTHDLTPAQRRHMYTQERGNLVAKNNYGYKPVNAESAESSSPTSDMEVDNTVLNPARDITTRRGELEVTIDDLRTQLDQAPASESWEDAAELQHTILILLDRLQTQDLRDRDVMRETLHRMADRMENLSRRVRRRGNGVLADQYMDYAMSYRNSV</sequence>
<proteinExistence type="predicted"/>
<accession>A0A9P1D549</accession>